<dbReference type="PROSITE" id="PS00284">
    <property type="entry name" value="SERPIN"/>
    <property type="match status" value="1"/>
</dbReference>
<dbReference type="Gene3D" id="2.30.39.10">
    <property type="entry name" value="Alpha-1-antitrypsin, domain 1"/>
    <property type="match status" value="1"/>
</dbReference>
<dbReference type="GO" id="GO:0005615">
    <property type="term" value="C:extracellular space"/>
    <property type="evidence" value="ECO:0007669"/>
    <property type="project" value="InterPro"/>
</dbReference>
<dbReference type="SUPFAM" id="SSF56574">
    <property type="entry name" value="Serpins"/>
    <property type="match status" value="1"/>
</dbReference>
<dbReference type="InterPro" id="IPR036186">
    <property type="entry name" value="Serpin_sf"/>
</dbReference>
<dbReference type="PANTHER" id="PTHR11461:SF211">
    <property type="entry name" value="GH10112P-RELATED"/>
    <property type="match status" value="1"/>
</dbReference>
<dbReference type="PANTHER" id="PTHR11461">
    <property type="entry name" value="SERINE PROTEASE INHIBITOR, SERPIN"/>
    <property type="match status" value="1"/>
</dbReference>
<dbReference type="GO" id="GO:0004867">
    <property type="term" value="F:serine-type endopeptidase inhibitor activity"/>
    <property type="evidence" value="ECO:0007669"/>
    <property type="project" value="InterPro"/>
</dbReference>
<dbReference type="PROSITE" id="PS51257">
    <property type="entry name" value="PROKAR_LIPOPROTEIN"/>
    <property type="match status" value="1"/>
</dbReference>
<gene>
    <name evidence="3" type="ORF">DYU05_14740</name>
</gene>
<dbReference type="CDD" id="cd19588">
    <property type="entry name" value="serpin_miropin-like"/>
    <property type="match status" value="1"/>
</dbReference>
<dbReference type="AlphaFoldDB" id="A0A3E2NQW5"/>
<dbReference type="Gene3D" id="3.30.497.10">
    <property type="entry name" value="Antithrombin, subunit I, domain 2"/>
    <property type="match status" value="1"/>
</dbReference>
<dbReference type="InterPro" id="IPR023795">
    <property type="entry name" value="Serpin_CS"/>
</dbReference>
<dbReference type="InterPro" id="IPR000215">
    <property type="entry name" value="Serpin_fam"/>
</dbReference>
<dbReference type="SMART" id="SM00093">
    <property type="entry name" value="SERPIN"/>
    <property type="match status" value="1"/>
</dbReference>
<dbReference type="InterPro" id="IPR042185">
    <property type="entry name" value="Serpin_sf_2"/>
</dbReference>
<dbReference type="RefSeq" id="WP_117383863.1">
    <property type="nucleotide sequence ID" value="NZ_QWDE01000002.1"/>
</dbReference>
<sequence length="415" mass="45076">MKRISKSLLPGLLAIGLFSCNKSDLEPGTGKDLVLTATEQQKVAADNKFTLKLFKGIGLADSIDHNVFMSPLSVSFAMAMTANGAKGATLDSINKVMEFTGFTRDDVNNYYNKLVTDLPQLDPNTKLNIANSIWYRQGFNVLPDFISVNTTKYQAQVQALDFGSASAKNTINDWVSGKTNGKIPTIINAIPTEVQMYLINAIYFKSTWKAKFDAANTAKKPFYLQGGGTVQADLMSKEGLEYKTNFIPADSTRIAEIPYVHDKYSMVIVLPGANKTVKQVLSGLTADKWQSWMSGLYQLKGRVIMPKFKFSYGKTLNQPLSSLGMSLPFSNSADLSGINGNGGLKITEVMHKAFVEVNEEGTEAAAATSVSVGVTAPAPSPDLVLDRPFMFAIREMKTGLIIFAGIINNPTLAGQ</sequence>
<dbReference type="Pfam" id="PF00079">
    <property type="entry name" value="Serpin"/>
    <property type="match status" value="1"/>
</dbReference>
<accession>A0A3E2NQW5</accession>
<proteinExistence type="inferred from homology"/>
<feature type="domain" description="Serpin" evidence="2">
    <location>
        <begin position="51"/>
        <end position="410"/>
    </location>
</feature>
<evidence type="ECO:0000313" key="4">
    <source>
        <dbReference type="Proteomes" id="UP000260823"/>
    </source>
</evidence>
<dbReference type="OrthoDB" id="9764871at2"/>
<comment type="caution">
    <text evidence="3">The sequence shown here is derived from an EMBL/GenBank/DDBJ whole genome shotgun (WGS) entry which is preliminary data.</text>
</comment>
<protein>
    <submittedName>
        <fullName evidence="3">Serpin family protein</fullName>
    </submittedName>
</protein>
<evidence type="ECO:0000256" key="1">
    <source>
        <dbReference type="RuleBase" id="RU000411"/>
    </source>
</evidence>
<evidence type="ECO:0000313" key="3">
    <source>
        <dbReference type="EMBL" id="RFZ83388.1"/>
    </source>
</evidence>
<reference evidence="3 4" key="1">
    <citation type="submission" date="2018-08" db="EMBL/GenBank/DDBJ databases">
        <title>Mucilaginibacter terrae sp. nov., isolated from manganese diggings.</title>
        <authorList>
            <person name="Huang Y."/>
            <person name="Zhou Z."/>
        </authorList>
    </citation>
    <scope>NUCLEOTIDE SEQUENCE [LARGE SCALE GENOMIC DNA]</scope>
    <source>
        <strain evidence="3 4">ZH6</strain>
    </source>
</reference>
<evidence type="ECO:0000259" key="2">
    <source>
        <dbReference type="SMART" id="SM00093"/>
    </source>
</evidence>
<comment type="similarity">
    <text evidence="1">Belongs to the serpin family.</text>
</comment>
<organism evidence="3 4">
    <name type="scientific">Mucilaginibacter terrenus</name>
    <dbReference type="NCBI Taxonomy" id="2482727"/>
    <lineage>
        <taxon>Bacteria</taxon>
        <taxon>Pseudomonadati</taxon>
        <taxon>Bacteroidota</taxon>
        <taxon>Sphingobacteriia</taxon>
        <taxon>Sphingobacteriales</taxon>
        <taxon>Sphingobacteriaceae</taxon>
        <taxon>Mucilaginibacter</taxon>
    </lineage>
</organism>
<dbReference type="Proteomes" id="UP000260823">
    <property type="component" value="Unassembled WGS sequence"/>
</dbReference>
<dbReference type="EMBL" id="QWDE01000002">
    <property type="protein sequence ID" value="RFZ83388.1"/>
    <property type="molecule type" value="Genomic_DNA"/>
</dbReference>
<dbReference type="InterPro" id="IPR023796">
    <property type="entry name" value="Serpin_dom"/>
</dbReference>
<name>A0A3E2NQW5_9SPHI</name>
<keyword evidence="4" id="KW-1185">Reference proteome</keyword>
<dbReference type="InterPro" id="IPR042178">
    <property type="entry name" value="Serpin_sf_1"/>
</dbReference>